<evidence type="ECO:0000313" key="1">
    <source>
        <dbReference type="EMBL" id="GJA53914.1"/>
    </source>
</evidence>
<reference evidence="1" key="1">
    <citation type="submission" date="2021-07" db="EMBL/GenBank/DDBJ databases">
        <title>Draft genome sequence of carbapenem-resistant Aeromonas spp. in Japan.</title>
        <authorList>
            <person name="Maehana S."/>
            <person name="Suzuki M."/>
            <person name="Kitasato H."/>
        </authorList>
    </citation>
    <scope>NUCLEOTIDE SEQUENCE</scope>
    <source>
        <strain evidence="1">KAM348</strain>
    </source>
</reference>
<accession>A0AAI9KQ43</accession>
<gene>
    <name evidence="1" type="ORF">KAM348_13370</name>
</gene>
<dbReference type="AlphaFoldDB" id="A0AAI9KQ43"/>
<dbReference type="EMBL" id="BPNL01000011">
    <property type="protein sequence ID" value="GJA53914.1"/>
    <property type="molecule type" value="Genomic_DNA"/>
</dbReference>
<name>A0AAI9KQ43_AERCA</name>
<comment type="caution">
    <text evidence="1">The sequence shown here is derived from an EMBL/GenBank/DDBJ whole genome shotgun (WGS) entry which is preliminary data.</text>
</comment>
<protein>
    <submittedName>
        <fullName evidence="1">Uncharacterized protein</fullName>
    </submittedName>
</protein>
<sequence length="963" mass="109962">MANDLFLDEMREDYILKRMVYVNSANHGYSEILLDEHLAMFADNNAGKTASLAGTKLLLYPEVNFNQCESKFKFEGKSGLFSKEDSYEFYFPDARSFVALEVQNPEGKFVMVLYKMNNYQYGRFFVPVAYEVMRPLFWNEAANTFAEDFSVQALAKFAREHDGIQVNERKMLIELMYEGFRHEKSKKRFCVLPLKDANTESIAAFSNIYQLAFDNTNTETQSLPQAIATLVEMGRGRAEEKVDADLTRINEDHATLVEKQNWLQALQNAKPRYERVRDSFAQIETDYEAYSIAYYTLENLLGKRQEEHVPLYQEASTHVDELRELDRTLTDQAKELDGQAKDAGTTIKNFSTQLTMKEAERLKTIEIISSYGSSKSNKDIIEELQDFIAEQTKEHEELKEENGIKLSLERVIREKNLLIGKLADVNTLIANTKLSFLDQLDQQAASALLSINRNFNGVVVSLTNEQKATINAFAGLFATDESNNLTFLGKPFGTQFRSYDARASAKAREQERQDYEGQLSGCEKSIKSKMEELAKGKHANPEKMMAKCMENIKGAEEDISLVYGLEKLKKEIAYFEQIIAANIGKQKVVGEQLAEIQEQQRKAKGDFNHWYAKLKELDCQKELFSIVTSSLGRVRHVFQPREMTAAEVDALELPPMLSKELVNELDGLATTYSKNHQTFTGELRQLMTIITHPDVDLFMDYRTTEDFARIVKAYEHTFTTLDYDMAQLLTEVRAHNQFVGNQLSELRDAKLYLMNFINDINKELNDKHVSNLSEIKLVLKTNPSFEQMLSTLDKVNIQDDSMLDDKFYLTLAQFVEAYFNKKTRRLKMHDIISSIKYNYVLAETGEMVTKSQSGGTTSTITAFVLSVLLKRVTPDYVALRMPIIVDEISTLDFKNTSATILQIAKHGFSIFCATPAFSSFIAQKVGRWVQIDHVKVQAPQVSKCHMNILPWDVQAFGEIPDEA</sequence>
<proteinExistence type="predicted"/>
<dbReference type="Proteomes" id="UP000887009">
    <property type="component" value="Unassembled WGS sequence"/>
</dbReference>
<organism evidence="1 2">
    <name type="scientific">Aeromonas caviae</name>
    <name type="common">Aeromonas punctata</name>
    <dbReference type="NCBI Taxonomy" id="648"/>
    <lineage>
        <taxon>Bacteria</taxon>
        <taxon>Pseudomonadati</taxon>
        <taxon>Pseudomonadota</taxon>
        <taxon>Gammaproteobacteria</taxon>
        <taxon>Aeromonadales</taxon>
        <taxon>Aeromonadaceae</taxon>
        <taxon>Aeromonas</taxon>
    </lineage>
</organism>
<dbReference type="RefSeq" id="WP_223919651.1">
    <property type="nucleotide sequence ID" value="NZ_BPNL01000011.1"/>
</dbReference>
<evidence type="ECO:0000313" key="2">
    <source>
        <dbReference type="Proteomes" id="UP000887009"/>
    </source>
</evidence>